<name>A0A4Y7TK23_COPMI</name>
<keyword evidence="3" id="KW-1185">Reference proteome</keyword>
<proteinExistence type="predicted"/>
<protein>
    <submittedName>
        <fullName evidence="2">Uncharacterized protein</fullName>
    </submittedName>
</protein>
<dbReference type="Proteomes" id="UP000298030">
    <property type="component" value="Unassembled WGS sequence"/>
</dbReference>
<evidence type="ECO:0000256" key="1">
    <source>
        <dbReference type="SAM" id="MobiDB-lite"/>
    </source>
</evidence>
<accession>A0A4Y7TK23</accession>
<evidence type="ECO:0000313" key="2">
    <source>
        <dbReference type="EMBL" id="TEB34535.1"/>
    </source>
</evidence>
<reference evidence="2 3" key="1">
    <citation type="journal article" date="2019" name="Nat. Ecol. Evol.">
        <title>Megaphylogeny resolves global patterns of mushroom evolution.</title>
        <authorList>
            <person name="Varga T."/>
            <person name="Krizsan K."/>
            <person name="Foldi C."/>
            <person name="Dima B."/>
            <person name="Sanchez-Garcia M."/>
            <person name="Sanchez-Ramirez S."/>
            <person name="Szollosi G.J."/>
            <person name="Szarkandi J.G."/>
            <person name="Papp V."/>
            <person name="Albert L."/>
            <person name="Andreopoulos W."/>
            <person name="Angelini C."/>
            <person name="Antonin V."/>
            <person name="Barry K.W."/>
            <person name="Bougher N.L."/>
            <person name="Buchanan P."/>
            <person name="Buyck B."/>
            <person name="Bense V."/>
            <person name="Catcheside P."/>
            <person name="Chovatia M."/>
            <person name="Cooper J."/>
            <person name="Damon W."/>
            <person name="Desjardin D."/>
            <person name="Finy P."/>
            <person name="Geml J."/>
            <person name="Haridas S."/>
            <person name="Hughes K."/>
            <person name="Justo A."/>
            <person name="Karasinski D."/>
            <person name="Kautmanova I."/>
            <person name="Kiss B."/>
            <person name="Kocsube S."/>
            <person name="Kotiranta H."/>
            <person name="LaButti K.M."/>
            <person name="Lechner B.E."/>
            <person name="Liimatainen K."/>
            <person name="Lipzen A."/>
            <person name="Lukacs Z."/>
            <person name="Mihaltcheva S."/>
            <person name="Morgado L.N."/>
            <person name="Niskanen T."/>
            <person name="Noordeloos M.E."/>
            <person name="Ohm R.A."/>
            <person name="Ortiz-Santana B."/>
            <person name="Ovrebo C."/>
            <person name="Racz N."/>
            <person name="Riley R."/>
            <person name="Savchenko A."/>
            <person name="Shiryaev A."/>
            <person name="Soop K."/>
            <person name="Spirin V."/>
            <person name="Szebenyi C."/>
            <person name="Tomsovsky M."/>
            <person name="Tulloss R.E."/>
            <person name="Uehling J."/>
            <person name="Grigoriev I.V."/>
            <person name="Vagvolgyi C."/>
            <person name="Papp T."/>
            <person name="Martin F.M."/>
            <person name="Miettinen O."/>
            <person name="Hibbett D.S."/>
            <person name="Nagy L.G."/>
        </authorList>
    </citation>
    <scope>NUCLEOTIDE SEQUENCE [LARGE SCALE GENOMIC DNA]</scope>
    <source>
        <strain evidence="2 3">FP101781</strain>
    </source>
</reference>
<comment type="caution">
    <text evidence="2">The sequence shown here is derived from an EMBL/GenBank/DDBJ whole genome shotgun (WGS) entry which is preliminary data.</text>
</comment>
<feature type="region of interest" description="Disordered" evidence="1">
    <location>
        <begin position="18"/>
        <end position="46"/>
    </location>
</feature>
<gene>
    <name evidence="2" type="ORF">FA13DRAFT_1707427</name>
</gene>
<dbReference type="EMBL" id="QPFP01000009">
    <property type="protein sequence ID" value="TEB34535.1"/>
    <property type="molecule type" value="Genomic_DNA"/>
</dbReference>
<organism evidence="2 3">
    <name type="scientific">Coprinellus micaceus</name>
    <name type="common">Glistening ink-cap mushroom</name>
    <name type="synonym">Coprinus micaceus</name>
    <dbReference type="NCBI Taxonomy" id="71717"/>
    <lineage>
        <taxon>Eukaryota</taxon>
        <taxon>Fungi</taxon>
        <taxon>Dikarya</taxon>
        <taxon>Basidiomycota</taxon>
        <taxon>Agaricomycotina</taxon>
        <taxon>Agaricomycetes</taxon>
        <taxon>Agaricomycetidae</taxon>
        <taxon>Agaricales</taxon>
        <taxon>Agaricineae</taxon>
        <taxon>Psathyrellaceae</taxon>
        <taxon>Coprinellus</taxon>
    </lineage>
</organism>
<sequence>MRLQTDWLRVKQRAGSTVVAAGQRGRRRPPPLGLKQKGAPVACPQRGIGNEGVQVGKRTKASKLKLNGASRFPELPWVFMMDSKTVSKRNSLEHFGRNSLLASPGAGVNQLLAPLLKFVGKYQSYTKSVRHSVPDAWRQHFPSEGTACGSPVCVGVPTSSWCQSSSWCSAIPEPDSSHTAEGPSEYANTITRGNHEGQQVFQQVWTYRWPERLVPDSLDVAARLFVDAFMSRVHLSSAGPCRLACQGGRPVGNDSPWSRSRNPGFLGDAKVTMLMGNNPGVAMGDFKLVYTHKGFKPDAAQSCSTGALIRTRFPIIRRYNDTFLLREPLLPKHGGHFVERQMITDRYAEKGRQKFRKQDGAFLLSIPTSPYLSTGYSACVLGTGANGDRTEALCMDRKILIVLAIYA</sequence>
<evidence type="ECO:0000313" key="3">
    <source>
        <dbReference type="Proteomes" id="UP000298030"/>
    </source>
</evidence>
<dbReference type="AlphaFoldDB" id="A0A4Y7TK23"/>